<dbReference type="Pfam" id="PF08402">
    <property type="entry name" value="TOBE_2"/>
    <property type="match status" value="1"/>
</dbReference>
<sequence length="394" mass="42012">MATVDLTSIAKSFGPTKVLGGVDLSIADGEFLTLVGPSGCGKSTLIRIIAGLEAQDSGGVAIGGASVDHLRAHERRVAMVFQSYALYPHMTVGANIGLPLTMSRMTLRQRLPLLRLLSRQRREILRGIEADVGAVAAQLQLEHLLDRRPAQLSGGQRQRVALGRAMVRSPDVFLMDEPLSNLDAKLRVHMRTELAELHKRLGATFIYVTHDQIEAMTMSDRVAMMDAGDVLQLGTPSELYERPASIKVAQFIGSPAINLLPATLAGSGRIELFGRPLSLAVNGTAGASITLGIRAEALSLAQGEPGQGGRAWFSARLRRKENLGSEYILHFDLAGRDAPGVTTRATAATAATVNETAEVALTFDETACHVFDVGGERLEPRNGGAVSSVVPLRA</sequence>
<dbReference type="Pfam" id="PF00005">
    <property type="entry name" value="ABC_tran"/>
    <property type="match status" value="1"/>
</dbReference>
<protein>
    <submittedName>
        <fullName evidence="10">Carbohydrate ABC transporter ATP-binding protein, CUT1 family</fullName>
    </submittedName>
</protein>
<dbReference type="InterPro" id="IPR047641">
    <property type="entry name" value="ABC_transpr_MalK/UgpC-like"/>
</dbReference>
<dbReference type="OrthoDB" id="9767663at2"/>
<dbReference type="PROSITE" id="PS50893">
    <property type="entry name" value="ABC_TRANSPORTER_2"/>
    <property type="match status" value="1"/>
</dbReference>
<dbReference type="InterPro" id="IPR003439">
    <property type="entry name" value="ABC_transporter-like_ATP-bd"/>
</dbReference>
<dbReference type="PANTHER" id="PTHR43875">
    <property type="entry name" value="MALTODEXTRIN IMPORT ATP-BINDING PROTEIN MSMX"/>
    <property type="match status" value="1"/>
</dbReference>
<dbReference type="EMBL" id="FNUY01000002">
    <property type="protein sequence ID" value="SEF83287.1"/>
    <property type="molecule type" value="Genomic_DNA"/>
</dbReference>
<evidence type="ECO:0000313" key="11">
    <source>
        <dbReference type="Proteomes" id="UP000236743"/>
    </source>
</evidence>
<dbReference type="SUPFAM" id="SSF52540">
    <property type="entry name" value="P-loop containing nucleoside triphosphate hydrolases"/>
    <property type="match status" value="1"/>
</dbReference>
<dbReference type="RefSeq" id="WP_103871455.1">
    <property type="nucleotide sequence ID" value="NZ_FNUY01000002.1"/>
</dbReference>
<dbReference type="PANTHER" id="PTHR43875:SF15">
    <property type="entry name" value="TREHALOSE IMPORT ATP-BINDING PROTEIN SUGC"/>
    <property type="match status" value="1"/>
</dbReference>
<dbReference type="GO" id="GO:0005524">
    <property type="term" value="F:ATP binding"/>
    <property type="evidence" value="ECO:0007669"/>
    <property type="project" value="UniProtKB-KW"/>
</dbReference>
<dbReference type="InterPro" id="IPR013611">
    <property type="entry name" value="Transp-assoc_OB_typ2"/>
</dbReference>
<evidence type="ECO:0000259" key="9">
    <source>
        <dbReference type="PROSITE" id="PS50893"/>
    </source>
</evidence>
<dbReference type="InterPro" id="IPR003593">
    <property type="entry name" value="AAA+_ATPase"/>
</dbReference>
<reference evidence="10 11" key="1">
    <citation type="submission" date="2016-10" db="EMBL/GenBank/DDBJ databases">
        <authorList>
            <person name="de Groot N.N."/>
        </authorList>
    </citation>
    <scope>NUCLEOTIDE SEQUENCE [LARGE SCALE GENOMIC DNA]</scope>
    <source>
        <strain evidence="10 11">DSM 26656</strain>
    </source>
</reference>
<name>A0A1H5VA19_9HYPH</name>
<evidence type="ECO:0000256" key="4">
    <source>
        <dbReference type="ARBA" id="ARBA00022475"/>
    </source>
</evidence>
<keyword evidence="6 10" id="KW-0067">ATP-binding</keyword>
<evidence type="ECO:0000256" key="2">
    <source>
        <dbReference type="ARBA" id="ARBA00005417"/>
    </source>
</evidence>
<keyword evidence="11" id="KW-1185">Reference proteome</keyword>
<comment type="similarity">
    <text evidence="2">Belongs to the ABC transporter superfamily.</text>
</comment>
<evidence type="ECO:0000256" key="5">
    <source>
        <dbReference type="ARBA" id="ARBA00022741"/>
    </source>
</evidence>
<keyword evidence="7" id="KW-1278">Translocase</keyword>
<dbReference type="PROSITE" id="PS00211">
    <property type="entry name" value="ABC_TRANSPORTER_1"/>
    <property type="match status" value="1"/>
</dbReference>
<evidence type="ECO:0000256" key="1">
    <source>
        <dbReference type="ARBA" id="ARBA00004417"/>
    </source>
</evidence>
<dbReference type="GO" id="GO:0140359">
    <property type="term" value="F:ABC-type transporter activity"/>
    <property type="evidence" value="ECO:0007669"/>
    <property type="project" value="UniProtKB-ARBA"/>
</dbReference>
<dbReference type="Gene3D" id="3.40.50.300">
    <property type="entry name" value="P-loop containing nucleotide triphosphate hydrolases"/>
    <property type="match status" value="1"/>
</dbReference>
<dbReference type="SMART" id="SM00382">
    <property type="entry name" value="AAA"/>
    <property type="match status" value="1"/>
</dbReference>
<dbReference type="InterPro" id="IPR012340">
    <property type="entry name" value="NA-bd_OB-fold"/>
</dbReference>
<dbReference type="Proteomes" id="UP000236743">
    <property type="component" value="Unassembled WGS sequence"/>
</dbReference>
<dbReference type="InterPro" id="IPR027417">
    <property type="entry name" value="P-loop_NTPase"/>
</dbReference>
<proteinExistence type="inferred from homology"/>
<organism evidence="10 11">
    <name type="scientific">Bosea lathyri</name>
    <dbReference type="NCBI Taxonomy" id="1036778"/>
    <lineage>
        <taxon>Bacteria</taxon>
        <taxon>Pseudomonadati</taxon>
        <taxon>Pseudomonadota</taxon>
        <taxon>Alphaproteobacteria</taxon>
        <taxon>Hyphomicrobiales</taxon>
        <taxon>Boseaceae</taxon>
        <taxon>Bosea</taxon>
    </lineage>
</organism>
<dbReference type="GO" id="GO:0055052">
    <property type="term" value="C:ATP-binding cassette (ABC) transporter complex, substrate-binding subunit-containing"/>
    <property type="evidence" value="ECO:0007669"/>
    <property type="project" value="TreeGrafter"/>
</dbReference>
<accession>A0A1H5VA19</accession>
<feature type="domain" description="ABC transporter" evidence="9">
    <location>
        <begin position="4"/>
        <end position="252"/>
    </location>
</feature>
<dbReference type="Gene3D" id="2.40.50.100">
    <property type="match status" value="1"/>
</dbReference>
<dbReference type="AlphaFoldDB" id="A0A1H5VA19"/>
<dbReference type="InterPro" id="IPR008995">
    <property type="entry name" value="Mo/tungstate-bd_C_term_dom"/>
</dbReference>
<dbReference type="FunFam" id="3.40.50.300:FF:000042">
    <property type="entry name" value="Maltose/maltodextrin ABC transporter, ATP-binding protein"/>
    <property type="match status" value="1"/>
</dbReference>
<dbReference type="InterPro" id="IPR017871">
    <property type="entry name" value="ABC_transporter-like_CS"/>
</dbReference>
<keyword evidence="8" id="KW-0472">Membrane</keyword>
<evidence type="ECO:0000256" key="7">
    <source>
        <dbReference type="ARBA" id="ARBA00022967"/>
    </source>
</evidence>
<dbReference type="Gene3D" id="2.40.50.140">
    <property type="entry name" value="Nucleic acid-binding proteins"/>
    <property type="match status" value="1"/>
</dbReference>
<evidence type="ECO:0000256" key="8">
    <source>
        <dbReference type="ARBA" id="ARBA00023136"/>
    </source>
</evidence>
<comment type="subcellular location">
    <subcellularLocation>
        <location evidence="1">Cell inner membrane</location>
        <topology evidence="1">Peripheral membrane protein</topology>
    </subcellularLocation>
</comment>
<keyword evidence="5" id="KW-0547">Nucleotide-binding</keyword>
<evidence type="ECO:0000256" key="6">
    <source>
        <dbReference type="ARBA" id="ARBA00022840"/>
    </source>
</evidence>
<evidence type="ECO:0000256" key="3">
    <source>
        <dbReference type="ARBA" id="ARBA00022448"/>
    </source>
</evidence>
<gene>
    <name evidence="10" type="ORF">SAMN04488115_102193</name>
</gene>
<keyword evidence="4" id="KW-1003">Cell membrane</keyword>
<dbReference type="GO" id="GO:0016887">
    <property type="term" value="F:ATP hydrolysis activity"/>
    <property type="evidence" value="ECO:0007669"/>
    <property type="project" value="InterPro"/>
</dbReference>
<keyword evidence="3" id="KW-0813">Transport</keyword>
<dbReference type="SUPFAM" id="SSF50331">
    <property type="entry name" value="MOP-like"/>
    <property type="match status" value="1"/>
</dbReference>
<evidence type="ECO:0000313" key="10">
    <source>
        <dbReference type="EMBL" id="SEF83287.1"/>
    </source>
</evidence>